<gene>
    <name evidence="2" type="ORF">SPPG_06202</name>
</gene>
<evidence type="ECO:0000313" key="2">
    <source>
        <dbReference type="EMBL" id="KNC98505.1"/>
    </source>
</evidence>
<dbReference type="OrthoDB" id="122464at2759"/>
<name>A0A0L0HAA9_SPIPD</name>
<evidence type="ECO:0000256" key="1">
    <source>
        <dbReference type="SAM" id="MobiDB-lite"/>
    </source>
</evidence>
<accession>A0A0L0HAA9</accession>
<dbReference type="AlphaFoldDB" id="A0A0L0HAA9"/>
<proteinExistence type="predicted"/>
<dbReference type="PANTHER" id="PTHR15967">
    <property type="entry name" value="E2F-ASSOCIATED PHOSPHOPROTEIN"/>
    <property type="match status" value="1"/>
</dbReference>
<dbReference type="RefSeq" id="XP_016606545.1">
    <property type="nucleotide sequence ID" value="XM_016754406.1"/>
</dbReference>
<sequence length="238" mass="26649">MDPTEIFKAAGYDSKSASTILSRKPQTLPADDANEQYYEDVYFDSDMEGDDDIEKQENTGVATADGSKLERIPGLNESTKKKQGAKGILRQKVPTNDELFYDPAADSDDEKWLENKIQSRRANSPGKTQAFGRLGASDATLSCPMCLTDVCYDCQQHIHYDSQFRAMFFENCVVDKGEVLRYPKEKSKGKGKVGITEELDKDVTEDEVYWSVKCETCGTQVGVMDEDEVVHFFNVIAT</sequence>
<dbReference type="Proteomes" id="UP000053201">
    <property type="component" value="Unassembled WGS sequence"/>
</dbReference>
<dbReference type="PANTHER" id="PTHR15967:SF0">
    <property type="entry name" value="E2F-ASSOCIATED PHOSPHOPROTEIN"/>
    <property type="match status" value="1"/>
</dbReference>
<dbReference type="InParanoid" id="A0A0L0HAA9"/>
<dbReference type="OMA" id="IFVVNCK"/>
<reference evidence="2 3" key="1">
    <citation type="submission" date="2009-08" db="EMBL/GenBank/DDBJ databases">
        <title>The Genome Sequence of Spizellomyces punctatus strain DAOM BR117.</title>
        <authorList>
            <consortium name="The Broad Institute Genome Sequencing Platform"/>
            <person name="Russ C."/>
            <person name="Cuomo C."/>
            <person name="Shea T."/>
            <person name="Young S.K."/>
            <person name="Zeng Q."/>
            <person name="Koehrsen M."/>
            <person name="Haas B."/>
            <person name="Borodovsky M."/>
            <person name="Guigo R."/>
            <person name="Alvarado L."/>
            <person name="Berlin A."/>
            <person name="Bochicchio J."/>
            <person name="Borenstein D."/>
            <person name="Chapman S."/>
            <person name="Chen Z."/>
            <person name="Engels R."/>
            <person name="Freedman E."/>
            <person name="Gellesch M."/>
            <person name="Goldberg J."/>
            <person name="Griggs A."/>
            <person name="Gujja S."/>
            <person name="Heiman D."/>
            <person name="Hepburn T."/>
            <person name="Howarth C."/>
            <person name="Jen D."/>
            <person name="Larson L."/>
            <person name="Lewis B."/>
            <person name="Mehta T."/>
            <person name="Park D."/>
            <person name="Pearson M."/>
            <person name="Roberts A."/>
            <person name="Saif S."/>
            <person name="Shenoy N."/>
            <person name="Sisk P."/>
            <person name="Stolte C."/>
            <person name="Sykes S."/>
            <person name="Thomson T."/>
            <person name="Walk T."/>
            <person name="White J."/>
            <person name="Yandava C."/>
            <person name="Burger G."/>
            <person name="Gray M.W."/>
            <person name="Holland P.W.H."/>
            <person name="King N."/>
            <person name="Lang F.B.F."/>
            <person name="Roger A.J."/>
            <person name="Ruiz-Trillo I."/>
            <person name="Lander E."/>
            <person name="Nusbaum C."/>
        </authorList>
    </citation>
    <scope>NUCLEOTIDE SEQUENCE [LARGE SCALE GENOMIC DNA]</scope>
    <source>
        <strain evidence="2 3">DAOM BR117</strain>
    </source>
</reference>
<evidence type="ECO:0008006" key="4">
    <source>
        <dbReference type="Google" id="ProtNLM"/>
    </source>
</evidence>
<organism evidence="2 3">
    <name type="scientific">Spizellomyces punctatus (strain DAOM BR117)</name>
    <dbReference type="NCBI Taxonomy" id="645134"/>
    <lineage>
        <taxon>Eukaryota</taxon>
        <taxon>Fungi</taxon>
        <taxon>Fungi incertae sedis</taxon>
        <taxon>Chytridiomycota</taxon>
        <taxon>Chytridiomycota incertae sedis</taxon>
        <taxon>Chytridiomycetes</taxon>
        <taxon>Spizellomycetales</taxon>
        <taxon>Spizellomycetaceae</taxon>
        <taxon>Spizellomyces</taxon>
    </lineage>
</organism>
<protein>
    <recommendedName>
        <fullName evidence="4">E2F-associated phosphoprotein</fullName>
    </recommendedName>
</protein>
<dbReference type="Pfam" id="PF10238">
    <property type="entry name" value="Eapp_C"/>
    <property type="match status" value="1"/>
</dbReference>
<dbReference type="EMBL" id="KQ257460">
    <property type="protein sequence ID" value="KNC98505.1"/>
    <property type="molecule type" value="Genomic_DNA"/>
</dbReference>
<dbReference type="STRING" id="645134.A0A0L0HAA9"/>
<keyword evidence="3" id="KW-1185">Reference proteome</keyword>
<dbReference type="InterPro" id="IPR019370">
    <property type="entry name" value="E2F-assoc_phosphoprotein"/>
</dbReference>
<feature type="region of interest" description="Disordered" evidence="1">
    <location>
        <begin position="47"/>
        <end position="68"/>
    </location>
</feature>
<dbReference type="VEuPathDB" id="FungiDB:SPPG_06202"/>
<evidence type="ECO:0000313" key="3">
    <source>
        <dbReference type="Proteomes" id="UP000053201"/>
    </source>
</evidence>
<dbReference type="GeneID" id="27689525"/>
<dbReference type="eggNOG" id="KOG3395">
    <property type="taxonomic scope" value="Eukaryota"/>
</dbReference>
<dbReference type="GO" id="GO:0005634">
    <property type="term" value="C:nucleus"/>
    <property type="evidence" value="ECO:0007669"/>
    <property type="project" value="TreeGrafter"/>
</dbReference>